<evidence type="ECO:0000313" key="2">
    <source>
        <dbReference type="Proteomes" id="UP000663838"/>
    </source>
</evidence>
<dbReference type="EMBL" id="CAJOBS010015850">
    <property type="protein sequence ID" value="CAF4958211.1"/>
    <property type="molecule type" value="Genomic_DNA"/>
</dbReference>
<reference evidence="1" key="1">
    <citation type="submission" date="2021-02" db="EMBL/GenBank/DDBJ databases">
        <authorList>
            <person name="Nowell W R."/>
        </authorList>
    </citation>
    <scope>NUCLEOTIDE SEQUENCE</scope>
</reference>
<name>A0A821YD25_9BILA</name>
<accession>A0A821YD25</accession>
<organism evidence="1 2">
    <name type="scientific">Rotaria socialis</name>
    <dbReference type="NCBI Taxonomy" id="392032"/>
    <lineage>
        <taxon>Eukaryota</taxon>
        <taxon>Metazoa</taxon>
        <taxon>Spiralia</taxon>
        <taxon>Gnathifera</taxon>
        <taxon>Rotifera</taxon>
        <taxon>Eurotatoria</taxon>
        <taxon>Bdelloidea</taxon>
        <taxon>Philodinida</taxon>
        <taxon>Philodinidae</taxon>
        <taxon>Rotaria</taxon>
    </lineage>
</organism>
<gene>
    <name evidence="1" type="ORF">TOA249_LOCUS34146</name>
</gene>
<sequence>VIVQHIDDFHRRWKQLTPEK</sequence>
<evidence type="ECO:0000313" key="1">
    <source>
        <dbReference type="EMBL" id="CAF4958211.1"/>
    </source>
</evidence>
<protein>
    <submittedName>
        <fullName evidence="1">Uncharacterized protein</fullName>
    </submittedName>
</protein>
<comment type="caution">
    <text evidence="1">The sequence shown here is derived from an EMBL/GenBank/DDBJ whole genome shotgun (WGS) entry which is preliminary data.</text>
</comment>
<dbReference type="AlphaFoldDB" id="A0A821YD25"/>
<dbReference type="Proteomes" id="UP000663838">
    <property type="component" value="Unassembled WGS sequence"/>
</dbReference>
<proteinExistence type="predicted"/>
<feature type="non-terminal residue" evidence="1">
    <location>
        <position position="1"/>
    </location>
</feature>